<dbReference type="AlphaFoldDB" id="A0A9P0EKK6"/>
<organism evidence="1 2">
    <name type="scientific">Clonostachys solani</name>
    <dbReference type="NCBI Taxonomy" id="160281"/>
    <lineage>
        <taxon>Eukaryota</taxon>
        <taxon>Fungi</taxon>
        <taxon>Dikarya</taxon>
        <taxon>Ascomycota</taxon>
        <taxon>Pezizomycotina</taxon>
        <taxon>Sordariomycetes</taxon>
        <taxon>Hypocreomycetidae</taxon>
        <taxon>Hypocreales</taxon>
        <taxon>Bionectriaceae</taxon>
        <taxon>Clonostachys</taxon>
    </lineage>
</organism>
<accession>A0A9P0EKK6</accession>
<reference evidence="1" key="1">
    <citation type="submission" date="2021-10" db="EMBL/GenBank/DDBJ databases">
        <authorList>
            <person name="Piombo E."/>
        </authorList>
    </citation>
    <scope>NUCLEOTIDE SEQUENCE</scope>
</reference>
<dbReference type="OrthoDB" id="5243844at2759"/>
<dbReference type="Proteomes" id="UP000775872">
    <property type="component" value="Unassembled WGS sequence"/>
</dbReference>
<gene>
    <name evidence="1" type="ORF">CSOL1703_00016375</name>
</gene>
<comment type="caution">
    <text evidence="1">The sequence shown here is derived from an EMBL/GenBank/DDBJ whole genome shotgun (WGS) entry which is preliminary data.</text>
</comment>
<evidence type="ECO:0000313" key="2">
    <source>
        <dbReference type="Proteomes" id="UP000775872"/>
    </source>
</evidence>
<evidence type="ECO:0000313" key="1">
    <source>
        <dbReference type="EMBL" id="CAH0054816.1"/>
    </source>
</evidence>
<dbReference type="EMBL" id="CABFOC020000052">
    <property type="protein sequence ID" value="CAH0054816.1"/>
    <property type="molecule type" value="Genomic_DNA"/>
</dbReference>
<sequence length="69" mass="7752">MRTKSGHILFESAPAIGSRVFKRSYLPYNINANLLHITFQGLASSTQAILKATRTAFLRRDKKAPVYIT</sequence>
<protein>
    <submittedName>
        <fullName evidence="1">Uncharacterized protein</fullName>
    </submittedName>
</protein>
<keyword evidence="2" id="KW-1185">Reference proteome</keyword>
<proteinExistence type="predicted"/>
<name>A0A9P0EKK6_9HYPO</name>